<name>A0A8E0IPI5_LACPA</name>
<feature type="non-terminal residue" evidence="2">
    <location>
        <position position="24"/>
    </location>
</feature>
<evidence type="ECO:0000313" key="3">
    <source>
        <dbReference type="Proteomes" id="UP000014252"/>
    </source>
</evidence>
<feature type="compositionally biased region" description="Basic and acidic residues" evidence="1">
    <location>
        <begin position="15"/>
        <end position="24"/>
    </location>
</feature>
<accession>A0A8E0IPI5</accession>
<reference evidence="2 3" key="1">
    <citation type="journal article" date="2013" name="PLoS ONE">
        <title>Lactobacillus paracasei comparative genomics: towards species pan-genome definition and exploitation of diversity.</title>
        <authorList>
            <person name="Smokvina T."/>
            <person name="Wels M."/>
            <person name="Polka J."/>
            <person name="Chervaux C."/>
            <person name="Brisse S."/>
            <person name="Boekhorst J."/>
            <person name="van Hylckama Vlieg J.E."/>
            <person name="Siezen R.J."/>
        </authorList>
    </citation>
    <scope>NUCLEOTIDE SEQUENCE [LARGE SCALE GENOMIC DNA]</scope>
    <source>
        <strain evidence="2 3">Lpp71</strain>
    </source>
</reference>
<sequence>MTQYQWQLAPQPAAADEHALSETL</sequence>
<organism evidence="2 3">
    <name type="scientific">Lacticaseibacillus paracasei subsp. paracasei Lpp71</name>
    <dbReference type="NCBI Taxonomy" id="1256207"/>
    <lineage>
        <taxon>Bacteria</taxon>
        <taxon>Bacillati</taxon>
        <taxon>Bacillota</taxon>
        <taxon>Bacilli</taxon>
        <taxon>Lactobacillales</taxon>
        <taxon>Lactobacillaceae</taxon>
        <taxon>Lacticaseibacillus</taxon>
    </lineage>
</organism>
<gene>
    <name evidence="2" type="ORF">Lpp71_15874</name>
</gene>
<protein>
    <submittedName>
        <fullName evidence="2">Single-stranded DNA-specific exonuclease</fullName>
    </submittedName>
</protein>
<comment type="caution">
    <text evidence="2">The sequence shown here is derived from an EMBL/GenBank/DDBJ whole genome shotgun (WGS) entry which is preliminary data.</text>
</comment>
<keyword evidence="2" id="KW-0378">Hydrolase</keyword>
<dbReference type="Proteomes" id="UP000014252">
    <property type="component" value="Unassembled WGS sequence"/>
</dbReference>
<evidence type="ECO:0000256" key="1">
    <source>
        <dbReference type="SAM" id="MobiDB-lite"/>
    </source>
</evidence>
<dbReference type="AlphaFoldDB" id="A0A8E0IPI5"/>
<feature type="region of interest" description="Disordered" evidence="1">
    <location>
        <begin position="1"/>
        <end position="24"/>
    </location>
</feature>
<proteinExistence type="predicted"/>
<keyword evidence="2" id="KW-0540">Nuclease</keyword>
<keyword evidence="2" id="KW-0269">Exonuclease</keyword>
<evidence type="ECO:0000313" key="2">
    <source>
        <dbReference type="EMBL" id="EPC69512.1"/>
    </source>
</evidence>
<dbReference type="EMBL" id="ANKD01000798">
    <property type="protein sequence ID" value="EPC69512.1"/>
    <property type="molecule type" value="Genomic_DNA"/>
</dbReference>
<dbReference type="GO" id="GO:0004527">
    <property type="term" value="F:exonuclease activity"/>
    <property type="evidence" value="ECO:0007669"/>
    <property type="project" value="UniProtKB-KW"/>
</dbReference>